<name>A0A6A5G1G1_CAERE</name>
<dbReference type="EMBL" id="WUAV01000006">
    <property type="protein sequence ID" value="KAF1748633.1"/>
    <property type="molecule type" value="Genomic_DNA"/>
</dbReference>
<dbReference type="Proteomes" id="UP000483820">
    <property type="component" value="Chromosome X"/>
</dbReference>
<protein>
    <recommendedName>
        <fullName evidence="2">F-box associated domain-containing protein</fullName>
    </recommendedName>
</protein>
<evidence type="ECO:0000313" key="1">
    <source>
        <dbReference type="EMBL" id="KAF1748633.1"/>
    </source>
</evidence>
<sequence>MEGHMPQIPLHALLAMIQRFSSIEVADTAQATWEIYDYIKANPKVVESMTIRQGEICVDNVRFEVQFGRNRPIGERRMNSNCSVQLVQQSPHWIVQVSREAYVWKATLQLFVYLRDLFRPTTVHFDLDALAIHTFGVLLLHDKIRGGYSLRLLHASGTEYHPGDLRFVLKNVEGVQVVTYRPHAMPPMDLLANFYCVYLPNVCTWITWDHICSMNCRFLEIGKGNQNRSIFREGLKILANYWVASDELMSWKAFFFHDIEDHDDGLAWDRKRRPRHIQYTDPRTGRQYNIDAEEGWDYVRDDGTIATVVKWNADGSRSIWPWDDDVDITGGLFYVWDECEILGVECKCKNYSNWK</sequence>
<dbReference type="CTD" id="9804477"/>
<reference evidence="1" key="1">
    <citation type="submission" date="2019-12" db="EMBL/GenBank/DDBJ databases">
        <title>Chromosome-level assembly of the Caenorhabditis remanei genome.</title>
        <authorList>
            <person name="Teterina A.A."/>
            <person name="Willis J.H."/>
            <person name="Phillips P.C."/>
        </authorList>
    </citation>
    <scope>NUCLEOTIDE SEQUENCE [LARGE SCALE GENOMIC DNA]</scope>
    <source>
        <strain evidence="1">PX506</strain>
        <tissue evidence="1">Whole organism</tissue>
    </source>
</reference>
<organism evidence="1">
    <name type="scientific">Caenorhabditis remanei</name>
    <name type="common">Caenorhabditis vulgaris</name>
    <dbReference type="NCBI Taxonomy" id="31234"/>
    <lineage>
        <taxon>Eukaryota</taxon>
        <taxon>Metazoa</taxon>
        <taxon>Ecdysozoa</taxon>
        <taxon>Nematoda</taxon>
        <taxon>Chromadorea</taxon>
        <taxon>Rhabditida</taxon>
        <taxon>Rhabditina</taxon>
        <taxon>Rhabditomorpha</taxon>
        <taxon>Rhabditoidea</taxon>
        <taxon>Rhabditidae</taxon>
        <taxon>Peloderinae</taxon>
        <taxon>Caenorhabditis</taxon>
    </lineage>
</organism>
<dbReference type="PANTHER" id="PTHR21503">
    <property type="entry name" value="F-BOX-CONTAINING HYPOTHETICAL PROTEIN C.ELEGANS"/>
    <property type="match status" value="1"/>
</dbReference>
<dbReference type="KEGG" id="crq:GCK72_025100"/>
<dbReference type="AlphaFoldDB" id="A0A6A5G1G1"/>
<accession>A0A6A5G1G1</accession>
<dbReference type="RefSeq" id="XP_003094506.2">
    <property type="nucleotide sequence ID" value="XM_003094458.2"/>
</dbReference>
<gene>
    <name evidence="1" type="ORF">GCK72_025100</name>
</gene>
<evidence type="ECO:0008006" key="2">
    <source>
        <dbReference type="Google" id="ProtNLM"/>
    </source>
</evidence>
<proteinExistence type="predicted"/>
<dbReference type="GeneID" id="9804477"/>
<dbReference type="PANTHER" id="PTHR21503:SF8">
    <property type="entry name" value="F-BOX ASSOCIATED DOMAIN-CONTAINING PROTEIN-RELATED"/>
    <property type="match status" value="1"/>
</dbReference>
<comment type="caution">
    <text evidence="1">The sequence shown here is derived from an EMBL/GenBank/DDBJ whole genome shotgun (WGS) entry which is preliminary data.</text>
</comment>